<comment type="caution">
    <text evidence="1">The sequence shown here is derived from an EMBL/GenBank/DDBJ whole genome shotgun (WGS) entry which is preliminary data.</text>
</comment>
<feature type="non-terminal residue" evidence="1">
    <location>
        <position position="1"/>
    </location>
</feature>
<dbReference type="OrthoDB" id="2305685at2759"/>
<organism evidence="1 2">
    <name type="scientific">Racocetra fulgida</name>
    <dbReference type="NCBI Taxonomy" id="60492"/>
    <lineage>
        <taxon>Eukaryota</taxon>
        <taxon>Fungi</taxon>
        <taxon>Fungi incertae sedis</taxon>
        <taxon>Mucoromycota</taxon>
        <taxon>Glomeromycotina</taxon>
        <taxon>Glomeromycetes</taxon>
        <taxon>Diversisporales</taxon>
        <taxon>Gigasporaceae</taxon>
        <taxon>Racocetra</taxon>
    </lineage>
</organism>
<dbReference type="Proteomes" id="UP000789396">
    <property type="component" value="Unassembled WGS sequence"/>
</dbReference>
<evidence type="ECO:0000313" key="1">
    <source>
        <dbReference type="EMBL" id="CAG8807469.1"/>
    </source>
</evidence>
<gene>
    <name evidence="1" type="ORF">RFULGI_LOCUS18391</name>
</gene>
<proteinExistence type="predicted"/>
<dbReference type="EMBL" id="CAJVPZ010080110">
    <property type="protein sequence ID" value="CAG8807469.1"/>
    <property type="molecule type" value="Genomic_DNA"/>
</dbReference>
<dbReference type="AlphaFoldDB" id="A0A9N9K2I2"/>
<sequence>TEPFVSKLPDINLNCDKDGILFGTTSKPADDSTTYSKHTEDYYYKDSCSSTYRKCQSDNPQTVIYEEGKTFTRADIILI</sequence>
<reference evidence="1" key="1">
    <citation type="submission" date="2021-06" db="EMBL/GenBank/DDBJ databases">
        <authorList>
            <person name="Kallberg Y."/>
            <person name="Tangrot J."/>
            <person name="Rosling A."/>
        </authorList>
    </citation>
    <scope>NUCLEOTIDE SEQUENCE</scope>
    <source>
        <strain evidence="1">IN212</strain>
    </source>
</reference>
<name>A0A9N9K2I2_9GLOM</name>
<keyword evidence="2" id="KW-1185">Reference proteome</keyword>
<evidence type="ECO:0000313" key="2">
    <source>
        <dbReference type="Proteomes" id="UP000789396"/>
    </source>
</evidence>
<protein>
    <submittedName>
        <fullName evidence="1">3126_t:CDS:1</fullName>
    </submittedName>
</protein>
<accession>A0A9N9K2I2</accession>